<sequence length="378" mass="40511">MFTLLKNANLYAPEPMGKKDVLICQHLIAHIADDIDSTGLPGPCDIIDLEGAILAPGLIDQHIHLIGGGGEGGFHSRTPQVTLSKLAQAGITTVVGVMGTDGTTRTQRDLFAKAKALETEGITAYIHTGSYEVPTRTITGAIRDDLVFLDNVLGVKIALADHRCSFPTTDELARIVSDIRIAGMISGKKGLLHIHMGELEQPFAQINALLDKGLAIQHFSPTHVSRAPHVFDEAIQFAKRGGFIDMTPDASYADPVDLLYKALEAGVPASQITFSSDGNGSMPVFDQSGTLTGITAAPVNACIKTLEKLRDSGMPFEKAIRFFTTHVASSLGITKGRIQKGFDADVLVMDNHTMPIHLFSKGQPMIINQSPCKTGTFE</sequence>
<dbReference type="RefSeq" id="WP_345198830.1">
    <property type="nucleotide sequence ID" value="NZ_BAABFL010000473.1"/>
</dbReference>
<keyword evidence="4" id="KW-1185">Reference proteome</keyword>
<comment type="subcellular location">
    <subcellularLocation>
        <location evidence="1">Cytoplasm</location>
    </subcellularLocation>
</comment>
<evidence type="ECO:0000313" key="3">
    <source>
        <dbReference type="EMBL" id="GAA4652296.1"/>
    </source>
</evidence>
<dbReference type="Proteomes" id="UP001500604">
    <property type="component" value="Unassembled WGS sequence"/>
</dbReference>
<dbReference type="EC" id="3.4.19.-" evidence="1"/>
<proteinExistence type="inferred from homology"/>
<evidence type="ECO:0000256" key="1">
    <source>
        <dbReference type="PIRNR" id="PIRNR001238"/>
    </source>
</evidence>
<dbReference type="InterPro" id="IPR011059">
    <property type="entry name" value="Metal-dep_hydrolase_composite"/>
</dbReference>
<comment type="PTM">
    <text evidence="1">Carboxylation allows a single lysine to coordinate two zinc ions.</text>
</comment>
<dbReference type="InterPro" id="IPR006680">
    <property type="entry name" value="Amidohydro-rel"/>
</dbReference>
<comment type="caution">
    <text evidence="3">The sequence shown here is derived from an EMBL/GenBank/DDBJ whole genome shotgun (WGS) entry which is preliminary data.</text>
</comment>
<accession>A0ABP8VA90</accession>
<reference evidence="4" key="1">
    <citation type="journal article" date="2019" name="Int. J. Syst. Evol. Microbiol.">
        <title>The Global Catalogue of Microorganisms (GCM) 10K type strain sequencing project: providing services to taxonomists for standard genome sequencing and annotation.</title>
        <authorList>
            <consortium name="The Broad Institute Genomics Platform"/>
            <consortium name="The Broad Institute Genome Sequencing Center for Infectious Disease"/>
            <person name="Wu L."/>
            <person name="Ma J."/>
        </authorList>
    </citation>
    <scope>NUCLEOTIDE SEQUENCE [LARGE SCALE GENOMIC DNA]</scope>
    <source>
        <strain evidence="4">JCM 17805</strain>
    </source>
</reference>
<keyword evidence="1" id="KW-0378">Hydrolase</keyword>
<dbReference type="EMBL" id="BAABFL010000473">
    <property type="protein sequence ID" value="GAA4652296.1"/>
    <property type="molecule type" value="Genomic_DNA"/>
</dbReference>
<dbReference type="NCBIfam" id="TIGR01975">
    <property type="entry name" value="isoAsp_dipep"/>
    <property type="match status" value="1"/>
</dbReference>
<dbReference type="Gene3D" id="3.20.20.140">
    <property type="entry name" value="Metal-dependent hydrolases"/>
    <property type="match status" value="1"/>
</dbReference>
<dbReference type="InterPro" id="IPR050378">
    <property type="entry name" value="Metallo-dep_Hydrolases_sf"/>
</dbReference>
<dbReference type="SUPFAM" id="SSF51338">
    <property type="entry name" value="Composite domain of metallo-dependent hydrolases"/>
    <property type="match status" value="1"/>
</dbReference>
<evidence type="ECO:0000313" key="4">
    <source>
        <dbReference type="Proteomes" id="UP001500604"/>
    </source>
</evidence>
<keyword evidence="1" id="KW-0645">Protease</keyword>
<comment type="cofactor">
    <cofactor evidence="1">
        <name>Zn(2+)</name>
        <dbReference type="ChEBI" id="CHEBI:29105"/>
    </cofactor>
    <text evidence="1">Binds 2 Zn(2+) ions per subunit.</text>
</comment>
<name>A0ABP8VA90_9GAMM</name>
<comment type="similarity">
    <text evidence="1">Belongs to the peptidase M38 family.</text>
</comment>
<keyword evidence="1" id="KW-0862">Zinc</keyword>
<gene>
    <name evidence="3" type="primary">iadA</name>
    <name evidence="3" type="ORF">GCM10023116_45800</name>
</gene>
<feature type="domain" description="Amidohydrolase-related" evidence="2">
    <location>
        <begin position="53"/>
        <end position="353"/>
    </location>
</feature>
<dbReference type="InterPro" id="IPR010229">
    <property type="entry name" value="Pept_M38_dipep"/>
</dbReference>
<dbReference type="PANTHER" id="PTHR11647:SF1">
    <property type="entry name" value="COLLAPSIN RESPONSE MEDIATOR PROTEIN"/>
    <property type="match status" value="1"/>
</dbReference>
<keyword evidence="1" id="KW-0482">Metalloprotease</keyword>
<keyword evidence="1" id="KW-0479">Metal-binding</keyword>
<dbReference type="PIRSF" id="PIRSF001238">
    <property type="entry name" value="IadA"/>
    <property type="match status" value="1"/>
</dbReference>
<dbReference type="Pfam" id="PF01979">
    <property type="entry name" value="Amidohydro_1"/>
    <property type="match status" value="1"/>
</dbReference>
<dbReference type="SUPFAM" id="SSF51556">
    <property type="entry name" value="Metallo-dependent hydrolases"/>
    <property type="match status" value="1"/>
</dbReference>
<dbReference type="InterPro" id="IPR032466">
    <property type="entry name" value="Metal_Hydrolase"/>
</dbReference>
<protein>
    <recommendedName>
        <fullName evidence="1">Isoaspartyl dipeptidase</fullName>
        <ecNumber evidence="1">3.4.19.-</ecNumber>
    </recommendedName>
</protein>
<organism evidence="3 4">
    <name type="scientific">Kistimonas scapharcae</name>
    <dbReference type="NCBI Taxonomy" id="1036133"/>
    <lineage>
        <taxon>Bacteria</taxon>
        <taxon>Pseudomonadati</taxon>
        <taxon>Pseudomonadota</taxon>
        <taxon>Gammaproteobacteria</taxon>
        <taxon>Oceanospirillales</taxon>
        <taxon>Endozoicomonadaceae</taxon>
        <taxon>Kistimonas</taxon>
    </lineage>
</organism>
<dbReference type="Gene3D" id="2.30.40.10">
    <property type="entry name" value="Urease, subunit C, domain 1"/>
    <property type="match status" value="1"/>
</dbReference>
<evidence type="ECO:0000259" key="2">
    <source>
        <dbReference type="Pfam" id="PF01979"/>
    </source>
</evidence>
<comment type="function">
    <text evidence="1">Catalyzes the hydrolytic cleavage of a subset of L-isoaspartyl (L-beta-aspartyl) dipeptides. Used to degrade proteins damaged by L-isoaspartyl residues formation.</text>
</comment>
<dbReference type="PANTHER" id="PTHR11647">
    <property type="entry name" value="HYDRANTOINASE/DIHYDROPYRIMIDINASE FAMILY MEMBER"/>
    <property type="match status" value="1"/>
</dbReference>